<evidence type="ECO:0000259" key="14">
    <source>
        <dbReference type="PROSITE" id="PS50071"/>
    </source>
</evidence>
<sequence length="302" mass="34377">MKRPSSSDSFGGMEEKEPGLIPISPSMEEQAKYEGRFQPMLDGMEGVECEDEELCTYGQSALGEKKRRLRVDQVKALEKNFEVENKLDPDRKARLAQDLGLQPRQVAVWFQNRRARWKTKQLERDYGALQARYEALKIDCDALRHDKEKLTAEVSRGDHGYESSTINHYGYGYPSKPIKQTITDSIKELRAKLVNPAAVTRLKNKDAEERPALIYKDGASDSDSSVVFNDHENSPYSGVVLDQDYFMGFKSYSSSSSLFESRALDQKEYLEEGFLSGEELCSGLFSEEQAPSLSWYCSEPWK</sequence>
<feature type="region of interest" description="Disordered" evidence="13">
    <location>
        <begin position="1"/>
        <end position="25"/>
    </location>
</feature>
<dbReference type="GO" id="GO:0000981">
    <property type="term" value="F:DNA-binding transcription factor activity, RNA polymerase II-specific"/>
    <property type="evidence" value="ECO:0007669"/>
    <property type="project" value="UniProtKB-UniRule"/>
</dbReference>
<dbReference type="InterPro" id="IPR003106">
    <property type="entry name" value="Leu_zip_homeo"/>
</dbReference>
<dbReference type="AlphaFoldDB" id="A0A8N4F2W7"/>
<proteinExistence type="inferred from homology"/>
<keyword evidence="12" id="KW-0175">Coiled coil</keyword>
<dbReference type="PRINTS" id="PR00031">
    <property type="entry name" value="HTHREPRESSR"/>
</dbReference>
<comment type="subcellular location">
    <subcellularLocation>
        <location evidence="1 9 10">Nucleus</location>
    </subcellularLocation>
</comment>
<dbReference type="InterPro" id="IPR000047">
    <property type="entry name" value="HTH_motif"/>
</dbReference>
<comment type="similarity">
    <text evidence="7 11">Belongs to the HD-ZIP homeobox family. Class I subfamily.</text>
</comment>
<evidence type="ECO:0000256" key="3">
    <source>
        <dbReference type="ARBA" id="ARBA00023125"/>
    </source>
</evidence>
<evidence type="ECO:0000256" key="5">
    <source>
        <dbReference type="ARBA" id="ARBA00023163"/>
    </source>
</evidence>
<feature type="domain" description="Homeobox" evidence="14">
    <location>
        <begin position="60"/>
        <end position="120"/>
    </location>
</feature>
<reference evidence="16" key="1">
    <citation type="submission" date="2025-08" db="UniProtKB">
        <authorList>
            <consortium name="RefSeq"/>
        </authorList>
    </citation>
    <scope>IDENTIFICATION</scope>
</reference>
<dbReference type="InterPro" id="IPR045224">
    <property type="entry name" value="HDZip_class_I_plant"/>
</dbReference>
<dbReference type="GO" id="GO:0043565">
    <property type="term" value="F:sequence-specific DNA binding"/>
    <property type="evidence" value="ECO:0007669"/>
    <property type="project" value="InterPro"/>
</dbReference>
<evidence type="ECO:0000256" key="9">
    <source>
        <dbReference type="PROSITE-ProRule" id="PRU00108"/>
    </source>
</evidence>
<dbReference type="PROSITE" id="PS00027">
    <property type="entry name" value="HOMEOBOX_1"/>
    <property type="match status" value="1"/>
</dbReference>
<evidence type="ECO:0000313" key="16">
    <source>
        <dbReference type="RefSeq" id="XP_029119326.1"/>
    </source>
</evidence>
<keyword evidence="3 9" id="KW-0238">DNA-binding</keyword>
<keyword evidence="6 9" id="KW-0539">Nucleus</keyword>
<dbReference type="SUPFAM" id="SSF46689">
    <property type="entry name" value="Homeodomain-like"/>
    <property type="match status" value="1"/>
</dbReference>
<protein>
    <recommendedName>
        <fullName evidence="11">Homeobox-leucine zipper protein</fullName>
    </recommendedName>
    <alternativeName>
        <fullName evidence="11">HD-ZIP protein</fullName>
    </alternativeName>
    <alternativeName>
        <fullName evidence="11">Homeodomain transcription factor</fullName>
    </alternativeName>
</protein>
<dbReference type="InterPro" id="IPR017970">
    <property type="entry name" value="Homeobox_CS"/>
</dbReference>
<dbReference type="OrthoDB" id="6159439at2759"/>
<dbReference type="Pfam" id="PF00046">
    <property type="entry name" value="Homeodomain"/>
    <property type="match status" value="1"/>
</dbReference>
<keyword evidence="4 9" id="KW-0371">Homeobox</keyword>
<dbReference type="GO" id="GO:0005634">
    <property type="term" value="C:nucleus"/>
    <property type="evidence" value="ECO:0007669"/>
    <property type="project" value="UniProtKB-SubCell"/>
</dbReference>
<dbReference type="RefSeq" id="XP_029119326.1">
    <property type="nucleotide sequence ID" value="XM_029263493.1"/>
</dbReference>
<dbReference type="PANTHER" id="PTHR24326:SF547">
    <property type="entry name" value="HOMEOBOX-LEUCINE ZIPPER PROTEIN ATHB-6"/>
    <property type="match status" value="1"/>
</dbReference>
<dbReference type="FunFam" id="1.10.10.60:FF:000242">
    <property type="entry name" value="Homeobox-leucine zipper protein HOX13"/>
    <property type="match status" value="1"/>
</dbReference>
<dbReference type="Proteomes" id="UP000504607">
    <property type="component" value="Chromosome 3"/>
</dbReference>
<gene>
    <name evidence="16" type="primary">LOC105041433</name>
</gene>
<evidence type="ECO:0000313" key="15">
    <source>
        <dbReference type="Proteomes" id="UP000504607"/>
    </source>
</evidence>
<evidence type="ECO:0000256" key="12">
    <source>
        <dbReference type="SAM" id="Coils"/>
    </source>
</evidence>
<accession>A0A8N4F2W7</accession>
<dbReference type="CDD" id="cd00086">
    <property type="entry name" value="homeodomain"/>
    <property type="match status" value="1"/>
</dbReference>
<comment type="function">
    <text evidence="8">Probable transcription factor.</text>
</comment>
<dbReference type="PANTHER" id="PTHR24326">
    <property type="entry name" value="HOMEOBOX-LEUCINE ZIPPER PROTEIN"/>
    <property type="match status" value="1"/>
</dbReference>
<evidence type="ECO:0000256" key="1">
    <source>
        <dbReference type="ARBA" id="ARBA00004123"/>
    </source>
</evidence>
<dbReference type="InterPro" id="IPR001356">
    <property type="entry name" value="HD"/>
</dbReference>
<evidence type="ECO:0000256" key="2">
    <source>
        <dbReference type="ARBA" id="ARBA00023015"/>
    </source>
</evidence>
<evidence type="ECO:0000256" key="11">
    <source>
        <dbReference type="RuleBase" id="RU369038"/>
    </source>
</evidence>
<dbReference type="GO" id="GO:0045893">
    <property type="term" value="P:positive regulation of DNA-templated transcription"/>
    <property type="evidence" value="ECO:0007669"/>
    <property type="project" value="TreeGrafter"/>
</dbReference>
<evidence type="ECO:0000256" key="7">
    <source>
        <dbReference type="ARBA" id="ARBA00025748"/>
    </source>
</evidence>
<dbReference type="PROSITE" id="PS50071">
    <property type="entry name" value="HOMEOBOX_2"/>
    <property type="match status" value="1"/>
</dbReference>
<feature type="coiled-coil region" evidence="12">
    <location>
        <begin position="119"/>
        <end position="153"/>
    </location>
</feature>
<name>A0A8N4F2W7_ELAGV</name>
<keyword evidence="5 11" id="KW-0804">Transcription</keyword>
<dbReference type="SMART" id="SM00389">
    <property type="entry name" value="HOX"/>
    <property type="match status" value="1"/>
</dbReference>
<evidence type="ECO:0000256" key="6">
    <source>
        <dbReference type="ARBA" id="ARBA00023242"/>
    </source>
</evidence>
<organism evidence="15 16">
    <name type="scientific">Elaeis guineensis var. tenera</name>
    <name type="common">Oil palm</name>
    <dbReference type="NCBI Taxonomy" id="51953"/>
    <lineage>
        <taxon>Eukaryota</taxon>
        <taxon>Viridiplantae</taxon>
        <taxon>Streptophyta</taxon>
        <taxon>Embryophyta</taxon>
        <taxon>Tracheophyta</taxon>
        <taxon>Spermatophyta</taxon>
        <taxon>Magnoliopsida</taxon>
        <taxon>Liliopsida</taxon>
        <taxon>Arecaceae</taxon>
        <taxon>Arecoideae</taxon>
        <taxon>Cocoseae</taxon>
        <taxon>Elaeidinae</taxon>
        <taxon>Elaeis</taxon>
    </lineage>
</organism>
<evidence type="ECO:0000256" key="8">
    <source>
        <dbReference type="ARBA" id="ARBA00037260"/>
    </source>
</evidence>
<evidence type="ECO:0000256" key="10">
    <source>
        <dbReference type="RuleBase" id="RU000682"/>
    </source>
</evidence>
<comment type="function">
    <text evidence="11">Transcription factor.</text>
</comment>
<feature type="DNA-binding region" description="Homeobox" evidence="9">
    <location>
        <begin position="62"/>
        <end position="121"/>
    </location>
</feature>
<dbReference type="Gene3D" id="1.10.10.60">
    <property type="entry name" value="Homeodomain-like"/>
    <property type="match status" value="1"/>
</dbReference>
<keyword evidence="15" id="KW-1185">Reference proteome</keyword>
<keyword evidence="2 11" id="KW-0805">Transcription regulation</keyword>
<dbReference type="InterPro" id="IPR009057">
    <property type="entry name" value="Homeodomain-like_sf"/>
</dbReference>
<dbReference type="Pfam" id="PF02183">
    <property type="entry name" value="HALZ"/>
    <property type="match status" value="1"/>
</dbReference>
<evidence type="ECO:0000256" key="13">
    <source>
        <dbReference type="SAM" id="MobiDB-lite"/>
    </source>
</evidence>
<evidence type="ECO:0000256" key="4">
    <source>
        <dbReference type="ARBA" id="ARBA00023155"/>
    </source>
</evidence>